<reference evidence="3" key="1">
    <citation type="submission" date="2022-11" db="UniProtKB">
        <authorList>
            <consortium name="WormBaseParasite"/>
        </authorList>
    </citation>
    <scope>IDENTIFICATION</scope>
</reference>
<organism evidence="2 3">
    <name type="scientific">Romanomermis culicivorax</name>
    <name type="common">Nematode worm</name>
    <dbReference type="NCBI Taxonomy" id="13658"/>
    <lineage>
        <taxon>Eukaryota</taxon>
        <taxon>Metazoa</taxon>
        <taxon>Ecdysozoa</taxon>
        <taxon>Nematoda</taxon>
        <taxon>Enoplea</taxon>
        <taxon>Dorylaimia</taxon>
        <taxon>Mermithida</taxon>
        <taxon>Mermithoidea</taxon>
        <taxon>Mermithidae</taxon>
        <taxon>Romanomermis</taxon>
    </lineage>
</organism>
<evidence type="ECO:0000256" key="1">
    <source>
        <dbReference type="SAM" id="MobiDB-lite"/>
    </source>
</evidence>
<sequence length="68" mass="7298">MRRTAPHGATYLLVDYRPDRDILKHCCRMAPEIVGCLNSAAFLTPKLPPQSSSEQRGAGGGGAMGLTR</sequence>
<proteinExistence type="predicted"/>
<dbReference type="WBParaSite" id="nRc.2.0.1.t00906-RA">
    <property type="protein sequence ID" value="nRc.2.0.1.t00906-RA"/>
    <property type="gene ID" value="nRc.2.0.1.g00906"/>
</dbReference>
<accession>A0A915HHW9</accession>
<dbReference type="Proteomes" id="UP000887565">
    <property type="component" value="Unplaced"/>
</dbReference>
<evidence type="ECO:0000313" key="3">
    <source>
        <dbReference type="WBParaSite" id="nRc.2.0.1.t00906-RA"/>
    </source>
</evidence>
<feature type="region of interest" description="Disordered" evidence="1">
    <location>
        <begin position="45"/>
        <end position="68"/>
    </location>
</feature>
<dbReference type="AlphaFoldDB" id="A0A915HHW9"/>
<protein>
    <submittedName>
        <fullName evidence="3">Uncharacterized protein</fullName>
    </submittedName>
</protein>
<evidence type="ECO:0000313" key="2">
    <source>
        <dbReference type="Proteomes" id="UP000887565"/>
    </source>
</evidence>
<feature type="compositionally biased region" description="Gly residues" evidence="1">
    <location>
        <begin position="57"/>
        <end position="68"/>
    </location>
</feature>
<keyword evidence="2" id="KW-1185">Reference proteome</keyword>
<name>A0A915HHW9_ROMCU</name>